<comment type="caution">
    <text evidence="10">The sequence shown here is derived from an EMBL/GenBank/DDBJ whole genome shotgun (WGS) entry which is preliminary data.</text>
</comment>
<name>A0A328PDF7_9GAMM</name>
<dbReference type="Proteomes" id="UP000248926">
    <property type="component" value="Unassembled WGS sequence"/>
</dbReference>
<dbReference type="OrthoDB" id="5298540at2"/>
<keyword evidence="5" id="KW-0732">Signal</keyword>
<dbReference type="InterPro" id="IPR019546">
    <property type="entry name" value="TAT_signal_bac_arc"/>
</dbReference>
<comment type="function">
    <text evidence="1">Specific class of high-redox-potential 4Fe-4S ferredoxins. Functions in anaerobic electron transport in most purple and in some other photosynthetic bacteria and in at least one genus (Paracoccus) of halophilic, denitrifying bacteria.</text>
</comment>
<keyword evidence="11" id="KW-1185">Reference proteome</keyword>
<dbReference type="PROSITE" id="PS51318">
    <property type="entry name" value="TAT"/>
    <property type="match status" value="1"/>
</dbReference>
<evidence type="ECO:0000256" key="8">
    <source>
        <dbReference type="ARBA" id="ARBA00023014"/>
    </source>
</evidence>
<dbReference type="InterPro" id="IPR006311">
    <property type="entry name" value="TAT_signal"/>
</dbReference>
<dbReference type="GO" id="GO:0019646">
    <property type="term" value="P:aerobic electron transport chain"/>
    <property type="evidence" value="ECO:0007669"/>
    <property type="project" value="InterPro"/>
</dbReference>
<dbReference type="InterPro" id="IPR000170">
    <property type="entry name" value="High_potential_FeS_prot"/>
</dbReference>
<reference evidence="10 11" key="1">
    <citation type="journal article" date="2018" name="Genet. Mol. Biol.">
        <title>The genome sequence of Dyella jiangningensis FCAV SCS01 from a lignocellulose-decomposing microbial consortium metagenome reveals potential for biotechnological applications.</title>
        <authorList>
            <person name="Desiderato J.G."/>
            <person name="Alvarenga D.O."/>
            <person name="Constancio M.T.L."/>
            <person name="Alves L.M.C."/>
            <person name="Varani A.M."/>
        </authorList>
    </citation>
    <scope>NUCLEOTIDE SEQUENCE [LARGE SCALE GENOMIC DNA]</scope>
    <source>
        <strain evidence="10 11">FCAV SCS01</strain>
    </source>
</reference>
<gene>
    <name evidence="10" type="ORF">CA260_08570</name>
</gene>
<feature type="domain" description="High potential iron-sulfur proteins family profile" evidence="9">
    <location>
        <begin position="37"/>
        <end position="111"/>
    </location>
</feature>
<keyword evidence="2" id="KW-0813">Transport</keyword>
<dbReference type="PROSITE" id="PS51373">
    <property type="entry name" value="HIPIP"/>
    <property type="match status" value="1"/>
</dbReference>
<sequence>MSHEKDIESRRRFLKAAAGTAAAAVVIGGGLPRFARAADLPHVAESDPTAKALGYVEDASKTSDAKHKAGDDCANCQFYSGGATGYGPCQLFPGKSVNAKGWCVSHAPKKA</sequence>
<dbReference type="AlphaFoldDB" id="A0A328PDF7"/>
<organism evidence="10 11">
    <name type="scientific">Dyella jiangningensis</name>
    <dbReference type="NCBI Taxonomy" id="1379159"/>
    <lineage>
        <taxon>Bacteria</taxon>
        <taxon>Pseudomonadati</taxon>
        <taxon>Pseudomonadota</taxon>
        <taxon>Gammaproteobacteria</taxon>
        <taxon>Lysobacterales</taxon>
        <taxon>Rhodanobacteraceae</taxon>
        <taxon>Dyella</taxon>
    </lineage>
</organism>
<dbReference type="EMBL" id="NFZS01000001">
    <property type="protein sequence ID" value="RAO77884.1"/>
    <property type="molecule type" value="Genomic_DNA"/>
</dbReference>
<keyword evidence="7" id="KW-0408">Iron</keyword>
<dbReference type="SUPFAM" id="SSF57652">
    <property type="entry name" value="HIPIP (high potential iron protein)"/>
    <property type="match status" value="1"/>
</dbReference>
<keyword evidence="6" id="KW-0249">Electron transport</keyword>
<dbReference type="GO" id="GO:0046872">
    <property type="term" value="F:metal ion binding"/>
    <property type="evidence" value="ECO:0007669"/>
    <property type="project" value="UniProtKB-KW"/>
</dbReference>
<dbReference type="NCBIfam" id="TIGR01409">
    <property type="entry name" value="TAT_signal_seq"/>
    <property type="match status" value="1"/>
</dbReference>
<evidence type="ECO:0000256" key="4">
    <source>
        <dbReference type="ARBA" id="ARBA00022723"/>
    </source>
</evidence>
<keyword evidence="8" id="KW-0411">Iron-sulfur</keyword>
<evidence type="ECO:0000256" key="3">
    <source>
        <dbReference type="ARBA" id="ARBA00022485"/>
    </source>
</evidence>
<dbReference type="GO" id="GO:0051539">
    <property type="term" value="F:4 iron, 4 sulfur cluster binding"/>
    <property type="evidence" value="ECO:0007669"/>
    <property type="project" value="UniProtKB-KW"/>
</dbReference>
<dbReference type="RefSeq" id="WP_111982314.1">
    <property type="nucleotide sequence ID" value="NZ_NFZS01000001.1"/>
</dbReference>
<protein>
    <submittedName>
        <fullName evidence="10">High potential iron-sulfur protein</fullName>
    </submittedName>
</protein>
<dbReference type="GO" id="GO:0009055">
    <property type="term" value="F:electron transfer activity"/>
    <property type="evidence" value="ECO:0007669"/>
    <property type="project" value="InterPro"/>
</dbReference>
<keyword evidence="4" id="KW-0479">Metal-binding</keyword>
<evidence type="ECO:0000256" key="1">
    <source>
        <dbReference type="ARBA" id="ARBA00002137"/>
    </source>
</evidence>
<evidence type="ECO:0000313" key="10">
    <source>
        <dbReference type="EMBL" id="RAO77884.1"/>
    </source>
</evidence>
<accession>A0A328PDF7</accession>
<dbReference type="InterPro" id="IPR036369">
    <property type="entry name" value="HIPIP_sf"/>
</dbReference>
<evidence type="ECO:0000256" key="6">
    <source>
        <dbReference type="ARBA" id="ARBA00022982"/>
    </source>
</evidence>
<dbReference type="Gene3D" id="4.10.490.10">
    <property type="entry name" value="High potential iron-sulphur protein"/>
    <property type="match status" value="1"/>
</dbReference>
<evidence type="ECO:0000256" key="7">
    <source>
        <dbReference type="ARBA" id="ARBA00023004"/>
    </source>
</evidence>
<evidence type="ECO:0000256" key="5">
    <source>
        <dbReference type="ARBA" id="ARBA00022729"/>
    </source>
</evidence>
<evidence type="ECO:0000313" key="11">
    <source>
        <dbReference type="Proteomes" id="UP000248926"/>
    </source>
</evidence>
<proteinExistence type="predicted"/>
<keyword evidence="3" id="KW-0004">4Fe-4S</keyword>
<evidence type="ECO:0000256" key="2">
    <source>
        <dbReference type="ARBA" id="ARBA00022448"/>
    </source>
</evidence>
<dbReference type="Pfam" id="PF01355">
    <property type="entry name" value="HIPIP"/>
    <property type="match status" value="1"/>
</dbReference>
<evidence type="ECO:0000259" key="9">
    <source>
        <dbReference type="PROSITE" id="PS51373"/>
    </source>
</evidence>